<dbReference type="RefSeq" id="WP_004068928.1">
    <property type="nucleotide sequence ID" value="NC_022084.1"/>
</dbReference>
<name>H3ZQD4_THELN</name>
<gene>
    <name evidence="1" type="ORF">OCC_04033</name>
</gene>
<dbReference type="SUPFAM" id="SSF51338">
    <property type="entry name" value="Composite domain of metallo-dependent hydrolases"/>
    <property type="match status" value="1"/>
</dbReference>
<dbReference type="Proteomes" id="UP000015502">
    <property type="component" value="Chromosome"/>
</dbReference>
<dbReference type="OrthoDB" id="42542at2157"/>
<reference evidence="1 2" key="1">
    <citation type="journal article" date="2012" name="J. Bacteriol.">
        <title>Genome sequence of the model hyperthermophilic archaeon Thermococcus litoralis NS-C.</title>
        <authorList>
            <person name="Gardner A.F."/>
            <person name="Kumar S."/>
            <person name="Perler F.B."/>
        </authorList>
    </citation>
    <scope>NUCLEOTIDE SEQUENCE [LARGE SCALE GENOMIC DNA]</scope>
    <source>
        <strain evidence="2">ATCC 51850 / DSM 5473 / JCM 8560 / NS-C</strain>
    </source>
</reference>
<dbReference type="AlphaFoldDB" id="H3ZQD4"/>
<proteinExistence type="predicted"/>
<evidence type="ECO:0000313" key="1">
    <source>
        <dbReference type="EMBL" id="EHR78191.1"/>
    </source>
</evidence>
<dbReference type="GeneID" id="62614943"/>
<dbReference type="PANTHER" id="PTHR43135">
    <property type="entry name" value="ALPHA-D-RIBOSE 1-METHYLPHOSPHONATE 5-TRIPHOSPHATE DIPHOSPHATASE"/>
    <property type="match status" value="1"/>
</dbReference>
<dbReference type="PaxDb" id="523849-OCC_04033"/>
<dbReference type="InterPro" id="IPR011059">
    <property type="entry name" value="Metal-dep_hydrolase_composite"/>
</dbReference>
<accession>H3ZQD4</accession>
<dbReference type="HOGENOM" id="CLU_2091417_0_0_2"/>
<dbReference type="KEGG" id="tlt:OCC_04033"/>
<dbReference type="Gene3D" id="2.30.40.10">
    <property type="entry name" value="Urease, subunit C, domain 1"/>
    <property type="match status" value="1"/>
</dbReference>
<protein>
    <submittedName>
        <fullName evidence="1">Amidohydrolase</fullName>
    </submittedName>
</protein>
<organism evidence="1 2">
    <name type="scientific">Thermococcus litoralis (strain ATCC 51850 / DSM 5473 / JCM 8560 / NS-C)</name>
    <dbReference type="NCBI Taxonomy" id="523849"/>
    <lineage>
        <taxon>Archaea</taxon>
        <taxon>Methanobacteriati</taxon>
        <taxon>Methanobacteriota</taxon>
        <taxon>Thermococci</taxon>
        <taxon>Thermococcales</taxon>
        <taxon>Thermococcaceae</taxon>
        <taxon>Thermococcus</taxon>
    </lineage>
</organism>
<dbReference type="InterPro" id="IPR051781">
    <property type="entry name" value="Metallo-dep_Hydrolase"/>
</dbReference>
<dbReference type="EMBL" id="CP006670">
    <property type="protein sequence ID" value="EHR78191.1"/>
    <property type="molecule type" value="Genomic_DNA"/>
</dbReference>
<sequence length="116" mass="12981">MKKELSQFALSGATILTMSNLGTIKEGVVLIKNGKIEKIGGKNTKIPKEYEIIDVKEKVITPGFIDAHAHIGLFEEGLRWEGNDGNEMTDPITPHLRVIDGIKLMTRPLKWQENLE</sequence>
<dbReference type="PANTHER" id="PTHR43135:SF3">
    <property type="entry name" value="ALPHA-D-RIBOSE 1-METHYLPHOSPHONATE 5-TRIPHOSPHATE DIPHOSPHATASE"/>
    <property type="match status" value="1"/>
</dbReference>
<keyword evidence="2" id="KW-1185">Reference proteome</keyword>
<evidence type="ECO:0000313" key="2">
    <source>
        <dbReference type="Proteomes" id="UP000015502"/>
    </source>
</evidence>
<dbReference type="STRING" id="523849.OCC_04033"/>
<dbReference type="GO" id="GO:0016810">
    <property type="term" value="F:hydrolase activity, acting on carbon-nitrogen (but not peptide) bonds"/>
    <property type="evidence" value="ECO:0007669"/>
    <property type="project" value="InterPro"/>
</dbReference>